<protein>
    <recommendedName>
        <fullName evidence="4">Lipoprotein</fullName>
    </recommendedName>
</protein>
<dbReference type="EMBL" id="CP034279">
    <property type="protein sequence ID" value="QGV77003.1"/>
    <property type="molecule type" value="Genomic_DNA"/>
</dbReference>
<dbReference type="Proteomes" id="UP000422572">
    <property type="component" value="Chromosome"/>
</dbReference>
<dbReference type="PROSITE" id="PS51257">
    <property type="entry name" value="PROKAR_LIPOPROTEIN"/>
    <property type="match status" value="1"/>
</dbReference>
<reference evidence="2 3" key="1">
    <citation type="submission" date="2018-12" db="EMBL/GenBank/DDBJ databases">
        <title>Complete genome sequence of Streptomyces ficellus NRRL8067, the producer of ficellomycin, feldamycin and nojirimycin.</title>
        <authorList>
            <person name="Zhang H."/>
            <person name="Yue R."/>
            <person name="Liu Y."/>
            <person name="Li M."/>
            <person name="Mu H."/>
            <person name="Zhang J."/>
        </authorList>
    </citation>
    <scope>NUCLEOTIDE SEQUENCE [LARGE SCALE GENOMIC DNA]</scope>
    <source>
        <strain evidence="2 3">NRRL 8067</strain>
    </source>
</reference>
<organism evidence="2 3">
    <name type="scientific">Streptomyces ficellus</name>
    <dbReference type="NCBI Taxonomy" id="1977088"/>
    <lineage>
        <taxon>Bacteria</taxon>
        <taxon>Bacillati</taxon>
        <taxon>Actinomycetota</taxon>
        <taxon>Actinomycetes</taxon>
        <taxon>Kitasatosporales</taxon>
        <taxon>Streptomycetaceae</taxon>
        <taxon>Streptomyces</taxon>
    </lineage>
</organism>
<dbReference type="KEGG" id="sfic:EIZ62_01095"/>
<gene>
    <name evidence="2" type="ORF">EIZ62_01095</name>
</gene>
<feature type="signal peptide" evidence="1">
    <location>
        <begin position="1"/>
        <end position="23"/>
    </location>
</feature>
<dbReference type="OrthoDB" id="4205682at2"/>
<sequence>MNRIAAAAVLAAVTAALVTGVGACGPGEQPRVTGPAPATAPEAGPVYVSDALGHPLTRPRDFMIDEFTSLEDLRWTGWGSEKAMATGVVRGTWCEEGCAPDGHPATVELAGLEARENVSYYSRARVHSPRLPPERAAELRNLRLIVPEP</sequence>
<evidence type="ECO:0000313" key="2">
    <source>
        <dbReference type="EMBL" id="QGV77003.1"/>
    </source>
</evidence>
<feature type="chain" id="PRO_5026259762" description="Lipoprotein" evidence="1">
    <location>
        <begin position="24"/>
        <end position="149"/>
    </location>
</feature>
<name>A0A6I6EZ55_9ACTN</name>
<proteinExistence type="predicted"/>
<keyword evidence="3" id="KW-1185">Reference proteome</keyword>
<evidence type="ECO:0000256" key="1">
    <source>
        <dbReference type="SAM" id="SignalP"/>
    </source>
</evidence>
<keyword evidence="1" id="KW-0732">Signal</keyword>
<dbReference type="RefSeq" id="WP_156690826.1">
    <property type="nucleotide sequence ID" value="NZ_CP034279.1"/>
</dbReference>
<evidence type="ECO:0000313" key="3">
    <source>
        <dbReference type="Proteomes" id="UP000422572"/>
    </source>
</evidence>
<evidence type="ECO:0008006" key="4">
    <source>
        <dbReference type="Google" id="ProtNLM"/>
    </source>
</evidence>
<dbReference type="AlphaFoldDB" id="A0A6I6EZ55"/>
<accession>A0A6I6EZ55</accession>